<proteinExistence type="predicted"/>
<evidence type="ECO:0000313" key="2">
    <source>
        <dbReference type="Proteomes" id="UP001497535"/>
    </source>
</evidence>
<accession>A0ACB0YSS1</accession>
<comment type="caution">
    <text evidence="1">The sequence shown here is derived from an EMBL/GenBank/DDBJ whole genome shotgun (WGS) entry which is preliminary data.</text>
</comment>
<organism evidence="1 2">
    <name type="scientific">Meloidogyne enterolobii</name>
    <name type="common">Root-knot nematode worm</name>
    <name type="synonym">Meloidogyne mayaguensis</name>
    <dbReference type="NCBI Taxonomy" id="390850"/>
    <lineage>
        <taxon>Eukaryota</taxon>
        <taxon>Metazoa</taxon>
        <taxon>Ecdysozoa</taxon>
        <taxon>Nematoda</taxon>
        <taxon>Chromadorea</taxon>
        <taxon>Rhabditida</taxon>
        <taxon>Tylenchina</taxon>
        <taxon>Tylenchomorpha</taxon>
        <taxon>Tylenchoidea</taxon>
        <taxon>Meloidogynidae</taxon>
        <taxon>Meloidogyninae</taxon>
        <taxon>Meloidogyne</taxon>
    </lineage>
</organism>
<protein>
    <submittedName>
        <fullName evidence="1">Uncharacterized protein</fullName>
    </submittedName>
</protein>
<sequence>MLKIAVFRFCIKLRYYKRLTFFNFQQFANLIHTFCCLFTILMEEASNIHNNYKDPRGVGVTLRVKDKKLHTRDGNFSFVYRANISQIFEDGSEQQPSQLVALKQTIVPRVRDFRELHILRCLSVRHPHPNIVKLMYYRRRKYSSDQAYSLVFEFVPATLAQLRTEYHKNKNVLDIKLCIWQLFAGLDHLRKLHIIHRDIKPANLLVNSTTGRLTIADFGSAIYLAPYTDRFQGTYAVTRFYRPPEFILGAARYNCMSDIWSGGCIFAELYLGEALFQGNDAFWQLQLIYTKLGTPSIDDLKDMHVRECDFIPAVVSQAVYPFRELFLIFEKLKYPADKNPASLIVKILDLNPKKRLNGRRLLFDEFFDELFQPGKKRKGGGLVTDAISLEEQKLVFGTEV</sequence>
<gene>
    <name evidence="1" type="ORF">MENTE1834_LOCUS16194</name>
</gene>
<keyword evidence="2" id="KW-1185">Reference proteome</keyword>
<dbReference type="EMBL" id="CAVMJV010000018">
    <property type="protein sequence ID" value="CAK5061287.1"/>
    <property type="molecule type" value="Genomic_DNA"/>
</dbReference>
<evidence type="ECO:0000313" key="1">
    <source>
        <dbReference type="EMBL" id="CAK5061287.1"/>
    </source>
</evidence>
<name>A0ACB0YSS1_MELEN</name>
<reference evidence="1" key="1">
    <citation type="submission" date="2023-11" db="EMBL/GenBank/DDBJ databases">
        <authorList>
            <person name="Poullet M."/>
        </authorList>
    </citation>
    <scope>NUCLEOTIDE SEQUENCE</scope>
    <source>
        <strain evidence="1">E1834</strain>
    </source>
</reference>
<dbReference type="Proteomes" id="UP001497535">
    <property type="component" value="Unassembled WGS sequence"/>
</dbReference>